<feature type="domain" description="Alpha-type protein kinase" evidence="7">
    <location>
        <begin position="357"/>
        <end position="615"/>
    </location>
</feature>
<dbReference type="InterPro" id="IPR011009">
    <property type="entry name" value="Kinase-like_dom_sf"/>
</dbReference>
<evidence type="ECO:0000256" key="6">
    <source>
        <dbReference type="SAM" id="MobiDB-lite"/>
    </source>
</evidence>
<evidence type="ECO:0000256" key="2">
    <source>
        <dbReference type="ARBA" id="ARBA00022679"/>
    </source>
</evidence>
<evidence type="ECO:0000256" key="3">
    <source>
        <dbReference type="ARBA" id="ARBA00022741"/>
    </source>
</evidence>
<dbReference type="Proteomes" id="UP000284842">
    <property type="component" value="Unassembled WGS sequence"/>
</dbReference>
<dbReference type="GO" id="GO:0031037">
    <property type="term" value="P:myosin II filament disassembly"/>
    <property type="evidence" value="ECO:0007669"/>
    <property type="project" value="TreeGrafter"/>
</dbReference>
<protein>
    <recommendedName>
        <fullName evidence="7">Alpha-type protein kinase domain-containing protein</fullName>
    </recommendedName>
</protein>
<feature type="compositionally biased region" description="Polar residues" evidence="6">
    <location>
        <begin position="290"/>
        <end position="300"/>
    </location>
</feature>
<dbReference type="Pfam" id="PF02816">
    <property type="entry name" value="Alpha_kinase"/>
    <property type="match status" value="1"/>
</dbReference>
<evidence type="ECO:0000313" key="8">
    <source>
        <dbReference type="EMBL" id="PPR05260.1"/>
    </source>
</evidence>
<gene>
    <name evidence="8" type="ORF">CVT24_008286</name>
</gene>
<dbReference type="InParanoid" id="A0A409YQI2"/>
<dbReference type="GO" id="GO:0004674">
    <property type="term" value="F:protein serine/threonine kinase activity"/>
    <property type="evidence" value="ECO:0007669"/>
    <property type="project" value="UniProtKB-KW"/>
</dbReference>
<feature type="region of interest" description="Disordered" evidence="6">
    <location>
        <begin position="276"/>
        <end position="300"/>
    </location>
</feature>
<keyword evidence="5" id="KW-0067">ATP-binding</keyword>
<dbReference type="OrthoDB" id="301415at2759"/>
<dbReference type="InterPro" id="IPR004166">
    <property type="entry name" value="a-kinase_dom"/>
</dbReference>
<dbReference type="GO" id="GO:0005524">
    <property type="term" value="F:ATP binding"/>
    <property type="evidence" value="ECO:0007669"/>
    <property type="project" value="UniProtKB-KW"/>
</dbReference>
<keyword evidence="2" id="KW-0808">Transferase</keyword>
<dbReference type="SUPFAM" id="SSF56112">
    <property type="entry name" value="Protein kinase-like (PK-like)"/>
    <property type="match status" value="1"/>
</dbReference>
<evidence type="ECO:0000259" key="7">
    <source>
        <dbReference type="PROSITE" id="PS51158"/>
    </source>
</evidence>
<evidence type="ECO:0000256" key="5">
    <source>
        <dbReference type="ARBA" id="ARBA00022840"/>
    </source>
</evidence>
<accession>A0A409YQI2</accession>
<dbReference type="EMBL" id="NHTK01000828">
    <property type="protein sequence ID" value="PPR05260.1"/>
    <property type="molecule type" value="Genomic_DNA"/>
</dbReference>
<keyword evidence="1" id="KW-0723">Serine/threonine-protein kinase</keyword>
<dbReference type="STRING" id="181874.A0A409YQI2"/>
<evidence type="ECO:0000256" key="4">
    <source>
        <dbReference type="ARBA" id="ARBA00022777"/>
    </source>
</evidence>
<dbReference type="PANTHER" id="PTHR45992:SF2">
    <property type="entry name" value="EUKARYOTIC ELONGATION FACTOR 2 KINASE"/>
    <property type="match status" value="1"/>
</dbReference>
<dbReference type="PROSITE" id="PS51158">
    <property type="entry name" value="ALPHA_KINASE"/>
    <property type="match status" value="1"/>
</dbReference>
<name>A0A409YQI2_9AGAR</name>
<evidence type="ECO:0000313" key="9">
    <source>
        <dbReference type="Proteomes" id="UP000284842"/>
    </source>
</evidence>
<feature type="compositionally biased region" description="Low complexity" evidence="6">
    <location>
        <begin position="640"/>
        <end position="651"/>
    </location>
</feature>
<keyword evidence="3" id="KW-0547">Nucleotide-binding</keyword>
<keyword evidence="9" id="KW-1185">Reference proteome</keyword>
<dbReference type="InterPro" id="IPR051852">
    <property type="entry name" value="Alpha-type_PK"/>
</dbReference>
<feature type="region of interest" description="Disordered" evidence="6">
    <location>
        <begin position="623"/>
        <end position="660"/>
    </location>
</feature>
<sequence length="660" mass="72914">MPRCNGCSKSFPALPPDTRCGRCIVKKSRPVAEWGGCVNCGAIFEHLDADTCASCIESLSSNGTVNLAREATSNPVNPRAHTGPDGRLSLSARITDSSQMSTMPGDDERRAHAAQILSHMSSGYNEAVSRAVPGLRIAPSKLKTSINNISRPVRKLNVKISKVTDYDNGKYRSGPVFNAISIVYHEDALMSTILNDILTTADNAYTQSRGYRVFSLSEIQLLWMSSKTVVDPVLLNDTLGALWREVSSNTFFISASDARRKVVDFHVVVHVDPERDELRGDQSDEPQEQAYATRQSKRANSIVASDLRAASTSTDTQSKRPKLTAAGRNVYKSVVHPTTATSHNVIKGCFIRSEADDTGATSFLWTEDEEPQKVVVEKREFASGTTKKAYKMLLDQRFYAAKRYFNVGDDETGHVSKEDNLTHLKDELLRQFVASDSIQRFLDSAKKFRISVYSMFLFLYRYREPLTVPSFSPDMKTADSFILTVVSGLHQGESWLVDPLLSEDAEIRKFSGSAQAGKNDEDLVGRTCDAFAHFSLFDSDCNIVFVDIQGFDSETLPLSSKHSIKSSHCLILLDLMIHSIDYSYGLGDEGELGIEQFVKQHVCNAICKGLRLPPARELWKQYGPCSEPDRTASPKATAMGSPESGNSPSEGYQTPEQGEE</sequence>
<dbReference type="PANTHER" id="PTHR45992">
    <property type="entry name" value="EUKARYOTIC ELONGATION FACTOR 2 KINASE-RELATED"/>
    <property type="match status" value="1"/>
</dbReference>
<dbReference type="AlphaFoldDB" id="A0A409YQI2"/>
<evidence type="ECO:0000256" key="1">
    <source>
        <dbReference type="ARBA" id="ARBA00022527"/>
    </source>
</evidence>
<reference evidence="8 9" key="1">
    <citation type="journal article" date="2018" name="Evol. Lett.">
        <title>Horizontal gene cluster transfer increased hallucinogenic mushroom diversity.</title>
        <authorList>
            <person name="Reynolds H.T."/>
            <person name="Vijayakumar V."/>
            <person name="Gluck-Thaler E."/>
            <person name="Korotkin H.B."/>
            <person name="Matheny P.B."/>
            <person name="Slot J.C."/>
        </authorList>
    </citation>
    <scope>NUCLEOTIDE SEQUENCE [LARGE SCALE GENOMIC DNA]</scope>
    <source>
        <strain evidence="8 9">2629</strain>
    </source>
</reference>
<proteinExistence type="predicted"/>
<dbReference type="GO" id="GO:1903013">
    <property type="term" value="P:response to differentiation-inducing factor 1"/>
    <property type="evidence" value="ECO:0007669"/>
    <property type="project" value="TreeGrafter"/>
</dbReference>
<organism evidence="8 9">
    <name type="scientific">Panaeolus cyanescens</name>
    <dbReference type="NCBI Taxonomy" id="181874"/>
    <lineage>
        <taxon>Eukaryota</taxon>
        <taxon>Fungi</taxon>
        <taxon>Dikarya</taxon>
        <taxon>Basidiomycota</taxon>
        <taxon>Agaricomycotina</taxon>
        <taxon>Agaricomycetes</taxon>
        <taxon>Agaricomycetidae</taxon>
        <taxon>Agaricales</taxon>
        <taxon>Agaricineae</taxon>
        <taxon>Galeropsidaceae</taxon>
        <taxon>Panaeolus</taxon>
    </lineage>
</organism>
<comment type="caution">
    <text evidence="8">The sequence shown here is derived from an EMBL/GenBank/DDBJ whole genome shotgun (WGS) entry which is preliminary data.</text>
</comment>
<dbReference type="SMART" id="SM00811">
    <property type="entry name" value="Alpha_kinase"/>
    <property type="match status" value="1"/>
</dbReference>
<dbReference type="Gene3D" id="3.20.200.10">
    <property type="entry name" value="MHCK/EF2 kinase"/>
    <property type="match status" value="1"/>
</dbReference>
<dbReference type="CDD" id="cd04515">
    <property type="entry name" value="Alpha_kinase"/>
    <property type="match status" value="1"/>
</dbReference>
<keyword evidence="4" id="KW-0418">Kinase</keyword>